<dbReference type="PANTHER" id="PTHR42085:SF2">
    <property type="entry name" value="F-BOX DOMAIN-CONTAINING PROTEIN"/>
    <property type="match status" value="1"/>
</dbReference>
<evidence type="ECO:0000313" key="1">
    <source>
        <dbReference type="EMBL" id="KAJ4366221.1"/>
    </source>
</evidence>
<dbReference type="AlphaFoldDB" id="A0A9W8Y3Y7"/>
<name>A0A9W8Y3Y7_9PLEO</name>
<gene>
    <name evidence="1" type="ORF">N0V83_007857</name>
</gene>
<protein>
    <submittedName>
        <fullName evidence="1">Uncharacterized protein</fullName>
    </submittedName>
</protein>
<dbReference type="InterPro" id="IPR038883">
    <property type="entry name" value="AN11006-like"/>
</dbReference>
<reference evidence="1" key="1">
    <citation type="submission" date="2022-10" db="EMBL/GenBank/DDBJ databases">
        <title>Tapping the CABI collections for fungal endophytes: first genome assemblies for Collariella, Neodidymelliopsis, Ascochyta clinopodiicola, Didymella pomorum, Didymosphaeria variabile, Neocosmospora piperis and Neocucurbitaria cava.</title>
        <authorList>
            <person name="Hill R."/>
        </authorList>
    </citation>
    <scope>NUCLEOTIDE SEQUENCE</scope>
    <source>
        <strain evidence="1">IMI 356814</strain>
    </source>
</reference>
<accession>A0A9W8Y3Y7</accession>
<keyword evidence="2" id="KW-1185">Reference proteome</keyword>
<dbReference type="Proteomes" id="UP001140560">
    <property type="component" value="Unassembled WGS sequence"/>
</dbReference>
<comment type="caution">
    <text evidence="1">The sequence shown here is derived from an EMBL/GenBank/DDBJ whole genome shotgun (WGS) entry which is preliminary data.</text>
</comment>
<organism evidence="1 2">
    <name type="scientific">Neocucurbitaria cava</name>
    <dbReference type="NCBI Taxonomy" id="798079"/>
    <lineage>
        <taxon>Eukaryota</taxon>
        <taxon>Fungi</taxon>
        <taxon>Dikarya</taxon>
        <taxon>Ascomycota</taxon>
        <taxon>Pezizomycotina</taxon>
        <taxon>Dothideomycetes</taxon>
        <taxon>Pleosporomycetidae</taxon>
        <taxon>Pleosporales</taxon>
        <taxon>Pleosporineae</taxon>
        <taxon>Cucurbitariaceae</taxon>
        <taxon>Neocucurbitaria</taxon>
    </lineage>
</organism>
<dbReference type="OrthoDB" id="62952at2759"/>
<dbReference type="EMBL" id="JAPEUY010000014">
    <property type="protein sequence ID" value="KAJ4366221.1"/>
    <property type="molecule type" value="Genomic_DNA"/>
</dbReference>
<sequence length="371" mass="43214">MSSQRQDTPEQDGNQLPACSPATQELAIVLYCPTYARKSLMLSRARRTTPAFRFLDLPPEIRNMIYEQFVVVGKVFYTPEEYDIENGLRCRDHQSFQKPELQLLRVCKQIHDEAESLYLSKNLFVLPIHWYKCYPIDGPKFLTRRTFPRNRPLFSSAGLTYIRFVSVAIDQKMAQPRPFGHSVWKRNEQNGNAFSNFTDLERLELVHDEINADAEEECYDMHRSLSSFRAGLYVQIDCTNAYCALGDCRLIGSQFSIFVGAEFRDYKVIDIIGLESEEEKVKVPYYIGGQGIWARKLRGPKHHIDVRSSKPEDNKMWNKWMIEGILSSEHSLCLEMVRPLVHFDKHLLTEWQIRDPEVEVQFEPDDDSAEE</sequence>
<proteinExistence type="predicted"/>
<dbReference type="PANTHER" id="PTHR42085">
    <property type="entry name" value="F-BOX DOMAIN-CONTAINING PROTEIN"/>
    <property type="match status" value="1"/>
</dbReference>
<evidence type="ECO:0000313" key="2">
    <source>
        <dbReference type="Proteomes" id="UP001140560"/>
    </source>
</evidence>